<dbReference type="Proteomes" id="UP000504844">
    <property type="component" value="Chromosome"/>
</dbReference>
<dbReference type="NCBIfam" id="TIGR04366">
    <property type="entry name" value="cupin_WbuC"/>
    <property type="match status" value="1"/>
</dbReference>
<dbReference type="RefSeq" id="WP_173534364.1">
    <property type="nucleotide sequence ID" value="NZ_CP054143.1"/>
</dbReference>
<gene>
    <name evidence="2" type="ORF">HQN60_14665</name>
</gene>
<dbReference type="SUPFAM" id="SSF51182">
    <property type="entry name" value="RmlC-like cupins"/>
    <property type="match status" value="1"/>
</dbReference>
<dbReference type="InterPro" id="IPR046058">
    <property type="entry name" value="WbuC_cupin"/>
</dbReference>
<evidence type="ECO:0000313" key="3">
    <source>
        <dbReference type="Proteomes" id="UP000504844"/>
    </source>
</evidence>
<dbReference type="KEGG" id="dee:HQN60_14665"/>
<dbReference type="InterPro" id="IPR027565">
    <property type="entry name" value="Cupin_WbuC"/>
</dbReference>
<protein>
    <submittedName>
        <fullName evidence="2">WbuC family cupin fold metalloprotein</fullName>
    </submittedName>
</protein>
<dbReference type="InterPro" id="IPR011051">
    <property type="entry name" value="RmlC_Cupin_sf"/>
</dbReference>
<accession>A0A6M8SRA3</accession>
<evidence type="ECO:0000259" key="1">
    <source>
        <dbReference type="Pfam" id="PF19480"/>
    </source>
</evidence>
<dbReference type="AlphaFoldDB" id="A0A6M8SRA3"/>
<dbReference type="EMBL" id="CP054143">
    <property type="protein sequence ID" value="QKJ67863.1"/>
    <property type="molecule type" value="Genomic_DNA"/>
</dbReference>
<evidence type="ECO:0000313" key="2">
    <source>
        <dbReference type="EMBL" id="QKJ67863.1"/>
    </source>
</evidence>
<sequence length="157" mass="17240">MPTRFIDQSLLSELLCAAEQTPRRRKNFNFHTADDASCHRLLNALQPNSYVQPHCHLSVDKAETMVVLTGRMGVLIFNAEGEVIEQKVIAAGSDCLGIDIAPGVFHSLVALAPTVFFEAKAGPYIPVASHERATWAPAEGEAGADEYLAWMRSRFEV</sequence>
<proteinExistence type="predicted"/>
<keyword evidence="3" id="KW-1185">Reference proteome</keyword>
<reference evidence="2 3" key="1">
    <citation type="submission" date="2020-05" db="EMBL/GenBank/DDBJ databases">
        <title>Complete genome sequence of Deefgea sp. D17.</title>
        <authorList>
            <person name="Bae J.-W."/>
            <person name="Han J.E."/>
        </authorList>
    </citation>
    <scope>NUCLEOTIDE SEQUENCE [LARGE SCALE GENOMIC DNA]</scope>
    <source>
        <strain evidence="2 3">D17</strain>
    </source>
</reference>
<feature type="domain" description="Cupin fold metalloprotein WbuC cupin" evidence="1">
    <location>
        <begin position="6"/>
        <end position="88"/>
    </location>
</feature>
<name>A0A6M8SRA3_9NEIS</name>
<dbReference type="CDD" id="cd07005">
    <property type="entry name" value="cupin_WbuC-like"/>
    <property type="match status" value="1"/>
</dbReference>
<organism evidence="2 3">
    <name type="scientific">Deefgea piscis</name>
    <dbReference type="NCBI Taxonomy" id="2739061"/>
    <lineage>
        <taxon>Bacteria</taxon>
        <taxon>Pseudomonadati</taxon>
        <taxon>Pseudomonadota</taxon>
        <taxon>Betaproteobacteria</taxon>
        <taxon>Neisseriales</taxon>
        <taxon>Chitinibacteraceae</taxon>
        <taxon>Deefgea</taxon>
    </lineage>
</organism>
<dbReference type="Pfam" id="PF19480">
    <property type="entry name" value="DUF6016"/>
    <property type="match status" value="1"/>
</dbReference>